<dbReference type="GO" id="GO:0005524">
    <property type="term" value="F:ATP binding"/>
    <property type="evidence" value="ECO:0007669"/>
    <property type="project" value="UniProtKB-KW"/>
</dbReference>
<dbReference type="GO" id="GO:0005829">
    <property type="term" value="C:cytosol"/>
    <property type="evidence" value="ECO:0007669"/>
    <property type="project" value="UniProtKB-SubCell"/>
</dbReference>
<dbReference type="SUPFAM" id="SSF56112">
    <property type="entry name" value="Protein kinase-like (PK-like)"/>
    <property type="match status" value="1"/>
</dbReference>
<evidence type="ECO:0000256" key="11">
    <source>
        <dbReference type="ARBA" id="ARBA00022787"/>
    </source>
</evidence>
<evidence type="ECO:0000256" key="16">
    <source>
        <dbReference type="ARBA" id="ARBA00023128"/>
    </source>
</evidence>
<evidence type="ECO:0000256" key="8">
    <source>
        <dbReference type="ARBA" id="ARBA00022723"/>
    </source>
</evidence>
<keyword evidence="7" id="KW-0808">Transferase</keyword>
<evidence type="ECO:0000313" key="21">
    <source>
        <dbReference type="EMBL" id="CAL1536646.1"/>
    </source>
</evidence>
<evidence type="ECO:0000256" key="6">
    <source>
        <dbReference type="ARBA" id="ARBA00022527"/>
    </source>
</evidence>
<keyword evidence="10" id="KW-0418">Kinase</keyword>
<comment type="caution">
    <text evidence="21">The sequence shown here is derived from an EMBL/GenBank/DDBJ whole genome shotgun (WGS) entry which is preliminary data.</text>
</comment>
<dbReference type="PROSITE" id="PS00108">
    <property type="entry name" value="PROTEIN_KINASE_ST"/>
    <property type="match status" value="1"/>
</dbReference>
<keyword evidence="13" id="KW-0067">ATP-binding</keyword>
<evidence type="ECO:0000256" key="1">
    <source>
        <dbReference type="ARBA" id="ARBA00001946"/>
    </source>
</evidence>
<evidence type="ECO:0000313" key="22">
    <source>
        <dbReference type="Proteomes" id="UP001497497"/>
    </source>
</evidence>
<evidence type="ECO:0000256" key="2">
    <source>
        <dbReference type="ARBA" id="ARBA00004434"/>
    </source>
</evidence>
<keyword evidence="14" id="KW-0460">Magnesium</keyword>
<sequence>MPLVLWAKTAVGPNLPFLKGFGKAVKSWKDVLQQFVLRKPAKLKIQTFDISRVEAKDRCLLYPNVTQNNNSSIQSRIFRSFFSRTSSQTLARELRRRSALKLTSSSSRSFRHVPIMSLIGVTLGLDISGVIDEGAEKMMSEMRDMFRGYKWDTDPPEKLPHSLNDLDINLESIANGCEGAVYKAKMKADAAKLADVVPIDADFDLAVKAVFNYGAESNAQSILRELEREIVPLRVESCQLDSELCKRVNHLPPHPHIVDMPGIFVDDMLVTEEGLRKFPAAMPHKLDPEKYFGRNKTLYLVMRRRSTHLRDYLATHDVTMATRCLMLAQVLEGVSHLQKHGIAHRDLKTDNILVEVPKPGGSPRLEICDFGCCLAEENKNMQVPYTSRDVYMGGNSWLMAPELVTAMPGPNNVLDFRKSDLWAVGAIAYEILGTDNPFYPCRDNSRKQMRNVDYIVGHLPSLPDDVPVPIKRLVKALLSRDPNKRPSANTATAVAQMVALELNGTPPSPPKPPTSAVKKEVRPTAKKLGRKPGSKLFVTKEQKKLYWIVVQSFSLLCQLTLGNQSDGWDVVSATSFLLLSRLTYSSFKEAMKFF</sequence>
<dbReference type="InterPro" id="IPR000719">
    <property type="entry name" value="Prot_kinase_dom"/>
</dbReference>
<comment type="catalytic activity">
    <reaction evidence="18">
        <text>L-seryl-[protein] + ATP = O-phospho-L-seryl-[protein] + ADP + H(+)</text>
        <dbReference type="Rhea" id="RHEA:17989"/>
        <dbReference type="Rhea" id="RHEA-COMP:9863"/>
        <dbReference type="Rhea" id="RHEA-COMP:11604"/>
        <dbReference type="ChEBI" id="CHEBI:15378"/>
        <dbReference type="ChEBI" id="CHEBI:29999"/>
        <dbReference type="ChEBI" id="CHEBI:30616"/>
        <dbReference type="ChEBI" id="CHEBI:83421"/>
        <dbReference type="ChEBI" id="CHEBI:456216"/>
        <dbReference type="EC" id="2.7.11.1"/>
    </reaction>
</comment>
<dbReference type="InterPro" id="IPR051511">
    <property type="entry name" value="MitoQC_Scaffold_Kinases"/>
</dbReference>
<evidence type="ECO:0000256" key="18">
    <source>
        <dbReference type="ARBA" id="ARBA00048679"/>
    </source>
</evidence>
<proteinExistence type="predicted"/>
<dbReference type="EC" id="2.7.11.1" evidence="5"/>
<keyword evidence="12" id="KW-0999">Mitochondrion inner membrane</keyword>
<dbReference type="AlphaFoldDB" id="A0AAV2HR98"/>
<evidence type="ECO:0000256" key="3">
    <source>
        <dbReference type="ARBA" id="ARBA00004514"/>
    </source>
</evidence>
<protein>
    <recommendedName>
        <fullName evidence="5">non-specific serine/threonine protein kinase</fullName>
        <ecNumber evidence="5">2.7.11.1</ecNumber>
    </recommendedName>
</protein>
<evidence type="ECO:0000256" key="10">
    <source>
        <dbReference type="ARBA" id="ARBA00022777"/>
    </source>
</evidence>
<dbReference type="Pfam" id="PF00069">
    <property type="entry name" value="Pkinase"/>
    <property type="match status" value="1"/>
</dbReference>
<evidence type="ECO:0000256" key="13">
    <source>
        <dbReference type="ARBA" id="ARBA00022840"/>
    </source>
</evidence>
<keyword evidence="16" id="KW-0496">Mitochondrion</keyword>
<dbReference type="GO" id="GO:0090141">
    <property type="term" value="P:positive regulation of mitochondrial fission"/>
    <property type="evidence" value="ECO:0007669"/>
    <property type="project" value="TreeGrafter"/>
</dbReference>
<dbReference type="PANTHER" id="PTHR22972">
    <property type="entry name" value="SERINE/THREONINE PROTEIN KINASE"/>
    <property type="match status" value="1"/>
</dbReference>
<keyword evidence="11" id="KW-1000">Mitochondrion outer membrane</keyword>
<dbReference type="GO" id="GO:0000422">
    <property type="term" value="P:autophagy of mitochondrion"/>
    <property type="evidence" value="ECO:0007669"/>
    <property type="project" value="TreeGrafter"/>
</dbReference>
<keyword evidence="6" id="KW-0723">Serine/threonine-protein kinase</keyword>
<dbReference type="PROSITE" id="PS50011">
    <property type="entry name" value="PROTEIN_KINASE_DOM"/>
    <property type="match status" value="1"/>
</dbReference>
<comment type="catalytic activity">
    <reaction evidence="17">
        <text>L-threonyl-[protein] + ATP = O-phospho-L-threonyl-[protein] + ADP + H(+)</text>
        <dbReference type="Rhea" id="RHEA:46608"/>
        <dbReference type="Rhea" id="RHEA-COMP:11060"/>
        <dbReference type="Rhea" id="RHEA-COMP:11605"/>
        <dbReference type="ChEBI" id="CHEBI:15378"/>
        <dbReference type="ChEBI" id="CHEBI:30013"/>
        <dbReference type="ChEBI" id="CHEBI:30616"/>
        <dbReference type="ChEBI" id="CHEBI:61977"/>
        <dbReference type="ChEBI" id="CHEBI:456216"/>
        <dbReference type="EC" id="2.7.11.1"/>
    </reaction>
</comment>
<dbReference type="SMART" id="SM00220">
    <property type="entry name" value="S_TKc"/>
    <property type="match status" value="1"/>
</dbReference>
<evidence type="ECO:0000259" key="20">
    <source>
        <dbReference type="PROSITE" id="PS50011"/>
    </source>
</evidence>
<reference evidence="21 22" key="1">
    <citation type="submission" date="2024-04" db="EMBL/GenBank/DDBJ databases">
        <authorList>
            <consortium name="Genoscope - CEA"/>
            <person name="William W."/>
        </authorList>
    </citation>
    <scope>NUCLEOTIDE SEQUENCE [LARGE SCALE GENOMIC DNA]</scope>
</reference>
<dbReference type="PANTHER" id="PTHR22972:SF7">
    <property type="entry name" value="SERINE_THREONINE-PROTEIN KINASE PINK1, MITOCHONDRIAL"/>
    <property type="match status" value="1"/>
</dbReference>
<dbReference type="GO" id="GO:0042981">
    <property type="term" value="P:regulation of apoptotic process"/>
    <property type="evidence" value="ECO:0007669"/>
    <property type="project" value="TreeGrafter"/>
</dbReference>
<evidence type="ECO:0000256" key="4">
    <source>
        <dbReference type="ARBA" id="ARBA00004572"/>
    </source>
</evidence>
<evidence type="ECO:0000256" key="5">
    <source>
        <dbReference type="ARBA" id="ARBA00012513"/>
    </source>
</evidence>
<evidence type="ECO:0000256" key="19">
    <source>
        <dbReference type="SAM" id="MobiDB-lite"/>
    </source>
</evidence>
<evidence type="ECO:0000256" key="15">
    <source>
        <dbReference type="ARBA" id="ARBA00022946"/>
    </source>
</evidence>
<keyword evidence="9" id="KW-0547">Nucleotide-binding</keyword>
<comment type="subcellular location">
    <subcellularLocation>
        <location evidence="3">Cytoplasm</location>
        <location evidence="3">Cytosol</location>
    </subcellularLocation>
    <subcellularLocation>
        <location evidence="2">Mitochondrion inner membrane</location>
        <topology evidence="2">Single-pass membrane protein</topology>
    </subcellularLocation>
    <subcellularLocation>
        <location evidence="4">Mitochondrion outer membrane</location>
        <topology evidence="4">Single-pass membrane protein</topology>
    </subcellularLocation>
</comment>
<dbReference type="GO" id="GO:0005741">
    <property type="term" value="C:mitochondrial outer membrane"/>
    <property type="evidence" value="ECO:0007669"/>
    <property type="project" value="UniProtKB-SubCell"/>
</dbReference>
<feature type="region of interest" description="Disordered" evidence="19">
    <location>
        <begin position="502"/>
        <end position="522"/>
    </location>
</feature>
<comment type="cofactor">
    <cofactor evidence="1">
        <name>Mg(2+)</name>
        <dbReference type="ChEBI" id="CHEBI:18420"/>
    </cofactor>
</comment>
<evidence type="ECO:0000256" key="9">
    <source>
        <dbReference type="ARBA" id="ARBA00022741"/>
    </source>
</evidence>
<dbReference type="EMBL" id="CAXITT010000235">
    <property type="protein sequence ID" value="CAL1536646.1"/>
    <property type="molecule type" value="Genomic_DNA"/>
</dbReference>
<feature type="domain" description="Protein kinase" evidence="20">
    <location>
        <begin position="167"/>
        <end position="500"/>
    </location>
</feature>
<keyword evidence="8" id="KW-0479">Metal-binding</keyword>
<accession>A0AAV2HR98</accession>
<keyword evidence="12" id="KW-0472">Membrane</keyword>
<dbReference type="GO" id="GO:0004674">
    <property type="term" value="F:protein serine/threonine kinase activity"/>
    <property type="evidence" value="ECO:0007669"/>
    <property type="project" value="UniProtKB-KW"/>
</dbReference>
<evidence type="ECO:0000256" key="17">
    <source>
        <dbReference type="ARBA" id="ARBA00047899"/>
    </source>
</evidence>
<gene>
    <name evidence="21" type="ORF">GSLYS_00010559001</name>
</gene>
<keyword evidence="15" id="KW-0809">Transit peptide</keyword>
<dbReference type="Proteomes" id="UP001497497">
    <property type="component" value="Unassembled WGS sequence"/>
</dbReference>
<name>A0AAV2HR98_LYMST</name>
<dbReference type="GO" id="GO:0005743">
    <property type="term" value="C:mitochondrial inner membrane"/>
    <property type="evidence" value="ECO:0007669"/>
    <property type="project" value="UniProtKB-SubCell"/>
</dbReference>
<evidence type="ECO:0000256" key="7">
    <source>
        <dbReference type="ARBA" id="ARBA00022679"/>
    </source>
</evidence>
<dbReference type="Gene3D" id="1.10.510.10">
    <property type="entry name" value="Transferase(Phosphotransferase) domain 1"/>
    <property type="match status" value="1"/>
</dbReference>
<organism evidence="21 22">
    <name type="scientific">Lymnaea stagnalis</name>
    <name type="common">Great pond snail</name>
    <name type="synonym">Helix stagnalis</name>
    <dbReference type="NCBI Taxonomy" id="6523"/>
    <lineage>
        <taxon>Eukaryota</taxon>
        <taxon>Metazoa</taxon>
        <taxon>Spiralia</taxon>
        <taxon>Lophotrochozoa</taxon>
        <taxon>Mollusca</taxon>
        <taxon>Gastropoda</taxon>
        <taxon>Heterobranchia</taxon>
        <taxon>Euthyneura</taxon>
        <taxon>Panpulmonata</taxon>
        <taxon>Hygrophila</taxon>
        <taxon>Lymnaeoidea</taxon>
        <taxon>Lymnaeidae</taxon>
        <taxon>Lymnaea</taxon>
    </lineage>
</organism>
<evidence type="ECO:0000256" key="14">
    <source>
        <dbReference type="ARBA" id="ARBA00022842"/>
    </source>
</evidence>
<evidence type="ECO:0000256" key="12">
    <source>
        <dbReference type="ARBA" id="ARBA00022792"/>
    </source>
</evidence>
<dbReference type="InterPro" id="IPR011009">
    <property type="entry name" value="Kinase-like_dom_sf"/>
</dbReference>
<dbReference type="InterPro" id="IPR008271">
    <property type="entry name" value="Ser/Thr_kinase_AS"/>
</dbReference>
<dbReference type="GO" id="GO:0046872">
    <property type="term" value="F:metal ion binding"/>
    <property type="evidence" value="ECO:0007669"/>
    <property type="project" value="UniProtKB-KW"/>
</dbReference>
<keyword evidence="22" id="KW-1185">Reference proteome</keyword>